<dbReference type="Gene3D" id="3.30.1150.10">
    <property type="match status" value="1"/>
</dbReference>
<evidence type="ECO:0000313" key="7">
    <source>
        <dbReference type="EMBL" id="MBB4153517.1"/>
    </source>
</evidence>
<evidence type="ECO:0000259" key="6">
    <source>
        <dbReference type="PROSITE" id="PS52015"/>
    </source>
</evidence>
<keyword evidence="8" id="KW-1185">Reference proteome</keyword>
<keyword evidence="2" id="KW-0812">Transmembrane</keyword>
<dbReference type="InterPro" id="IPR006260">
    <property type="entry name" value="TonB/TolA_C"/>
</dbReference>
<keyword evidence="5" id="KW-0732">Signal</keyword>
<keyword evidence="3" id="KW-1133">Transmembrane helix</keyword>
<keyword evidence="4" id="KW-0472">Membrane</keyword>
<feature type="signal peptide" evidence="5">
    <location>
        <begin position="1"/>
        <end position="21"/>
    </location>
</feature>
<evidence type="ECO:0000256" key="5">
    <source>
        <dbReference type="SAM" id="SignalP"/>
    </source>
</evidence>
<feature type="domain" description="TonB C-terminal" evidence="6">
    <location>
        <begin position="25"/>
        <end position="123"/>
    </location>
</feature>
<dbReference type="Proteomes" id="UP000529795">
    <property type="component" value="Unassembled WGS sequence"/>
</dbReference>
<dbReference type="SUPFAM" id="SSF74653">
    <property type="entry name" value="TolA/TonB C-terminal domain"/>
    <property type="match status" value="1"/>
</dbReference>
<dbReference type="Pfam" id="PF03544">
    <property type="entry name" value="TonB_C"/>
    <property type="match status" value="1"/>
</dbReference>
<organism evidence="7 8">
    <name type="scientific">Sphingomonas jinjuensis</name>
    <dbReference type="NCBI Taxonomy" id="535907"/>
    <lineage>
        <taxon>Bacteria</taxon>
        <taxon>Pseudomonadati</taxon>
        <taxon>Pseudomonadota</taxon>
        <taxon>Alphaproteobacteria</taxon>
        <taxon>Sphingomonadales</taxon>
        <taxon>Sphingomonadaceae</taxon>
        <taxon>Sphingomonas</taxon>
    </lineage>
</organism>
<comment type="caution">
    <text evidence="7">The sequence shown here is derived from an EMBL/GenBank/DDBJ whole genome shotgun (WGS) entry which is preliminary data.</text>
</comment>
<feature type="chain" id="PRO_5032552575" evidence="5">
    <location>
        <begin position="22"/>
        <end position="134"/>
    </location>
</feature>
<protein>
    <submittedName>
        <fullName evidence="7">TonB family protein</fullName>
    </submittedName>
</protein>
<dbReference type="GO" id="GO:0055085">
    <property type="term" value="P:transmembrane transport"/>
    <property type="evidence" value="ECO:0007669"/>
    <property type="project" value="InterPro"/>
</dbReference>
<proteinExistence type="predicted"/>
<gene>
    <name evidence="7" type="ORF">GGQ80_001419</name>
</gene>
<name>A0A840FD76_9SPHN</name>
<comment type="subcellular location">
    <subcellularLocation>
        <location evidence="1">Membrane</location>
        <topology evidence="1">Single-pass membrane protein</topology>
    </subcellularLocation>
</comment>
<evidence type="ECO:0000256" key="4">
    <source>
        <dbReference type="ARBA" id="ARBA00023136"/>
    </source>
</evidence>
<dbReference type="RefSeq" id="WP_183983185.1">
    <property type="nucleotide sequence ID" value="NZ_JACIEV010000003.1"/>
</dbReference>
<evidence type="ECO:0000256" key="2">
    <source>
        <dbReference type="ARBA" id="ARBA00022692"/>
    </source>
</evidence>
<dbReference type="GO" id="GO:0016020">
    <property type="term" value="C:membrane"/>
    <property type="evidence" value="ECO:0007669"/>
    <property type="project" value="UniProtKB-SubCell"/>
</dbReference>
<dbReference type="NCBIfam" id="TIGR01352">
    <property type="entry name" value="tonB_Cterm"/>
    <property type="match status" value="1"/>
</dbReference>
<reference evidence="7 8" key="1">
    <citation type="submission" date="2020-08" db="EMBL/GenBank/DDBJ databases">
        <title>Genomic Encyclopedia of Type Strains, Phase IV (KMG-IV): sequencing the most valuable type-strain genomes for metagenomic binning, comparative biology and taxonomic classification.</title>
        <authorList>
            <person name="Goeker M."/>
        </authorList>
    </citation>
    <scope>NUCLEOTIDE SEQUENCE [LARGE SCALE GENOMIC DNA]</scope>
    <source>
        <strain evidence="7 8">YC6723</strain>
    </source>
</reference>
<evidence type="ECO:0000256" key="1">
    <source>
        <dbReference type="ARBA" id="ARBA00004167"/>
    </source>
</evidence>
<dbReference type="InterPro" id="IPR037682">
    <property type="entry name" value="TonB_C"/>
</dbReference>
<dbReference type="AlphaFoldDB" id="A0A840FD76"/>
<evidence type="ECO:0000256" key="3">
    <source>
        <dbReference type="ARBA" id="ARBA00022989"/>
    </source>
</evidence>
<dbReference type="PROSITE" id="PS52015">
    <property type="entry name" value="TONB_CTD"/>
    <property type="match status" value="1"/>
</dbReference>
<accession>A0A840FD76</accession>
<sequence>MRRTGVLAITVGLFWSAGAMAQSGSQPLGDISQYPGSTNYPPAALRADAQGRTVALLGISPQGRVTDCSIEGSSGNSDLDAETCQIATQRMRFQPARDEKKRPVASTYRLPIRWVLPTPPVDTVPPAPTPPAGS</sequence>
<dbReference type="EMBL" id="JACIEV010000003">
    <property type="protein sequence ID" value="MBB4153517.1"/>
    <property type="molecule type" value="Genomic_DNA"/>
</dbReference>
<evidence type="ECO:0000313" key="8">
    <source>
        <dbReference type="Proteomes" id="UP000529795"/>
    </source>
</evidence>